<dbReference type="EMBL" id="CAKMRJ010005523">
    <property type="protein sequence ID" value="CAH1446034.1"/>
    <property type="molecule type" value="Genomic_DNA"/>
</dbReference>
<sequence>MWVNRMRRTTTAPWKRQRLKVTKIKAIIESLVRREGHLIVVDDEAQGDEEYVLLETTGFLLWHLTIYSLKCI</sequence>
<name>A0AAU9P7M6_9ASTR</name>
<evidence type="ECO:0000313" key="1">
    <source>
        <dbReference type="EMBL" id="CAH1446034.1"/>
    </source>
</evidence>
<dbReference type="Proteomes" id="UP001157418">
    <property type="component" value="Unassembled WGS sequence"/>
</dbReference>
<reference evidence="1 2" key="1">
    <citation type="submission" date="2022-01" db="EMBL/GenBank/DDBJ databases">
        <authorList>
            <person name="Xiong W."/>
            <person name="Schranz E."/>
        </authorList>
    </citation>
    <scope>NUCLEOTIDE SEQUENCE [LARGE SCALE GENOMIC DNA]</scope>
</reference>
<gene>
    <name evidence="1" type="ORF">LVIROSA_LOCUS31756</name>
</gene>
<organism evidence="1 2">
    <name type="scientific">Lactuca virosa</name>
    <dbReference type="NCBI Taxonomy" id="75947"/>
    <lineage>
        <taxon>Eukaryota</taxon>
        <taxon>Viridiplantae</taxon>
        <taxon>Streptophyta</taxon>
        <taxon>Embryophyta</taxon>
        <taxon>Tracheophyta</taxon>
        <taxon>Spermatophyta</taxon>
        <taxon>Magnoliopsida</taxon>
        <taxon>eudicotyledons</taxon>
        <taxon>Gunneridae</taxon>
        <taxon>Pentapetalae</taxon>
        <taxon>asterids</taxon>
        <taxon>campanulids</taxon>
        <taxon>Asterales</taxon>
        <taxon>Asteraceae</taxon>
        <taxon>Cichorioideae</taxon>
        <taxon>Cichorieae</taxon>
        <taxon>Lactucinae</taxon>
        <taxon>Lactuca</taxon>
    </lineage>
</organism>
<comment type="caution">
    <text evidence="1">The sequence shown here is derived from an EMBL/GenBank/DDBJ whole genome shotgun (WGS) entry which is preliminary data.</text>
</comment>
<dbReference type="AlphaFoldDB" id="A0AAU9P7M6"/>
<evidence type="ECO:0000313" key="2">
    <source>
        <dbReference type="Proteomes" id="UP001157418"/>
    </source>
</evidence>
<proteinExistence type="predicted"/>
<accession>A0AAU9P7M6</accession>
<protein>
    <submittedName>
        <fullName evidence="1">Uncharacterized protein</fullName>
    </submittedName>
</protein>
<keyword evidence="2" id="KW-1185">Reference proteome</keyword>